<reference evidence="1 2" key="2">
    <citation type="journal article" date="2018" name="Nature">
        <title>Mutant phenotypes for thousands of bacterial genes of unknown function.</title>
        <authorList>
            <person name="Price M.N."/>
            <person name="Wetmore K.M."/>
            <person name="Waters R.J."/>
            <person name="Callaghan M."/>
            <person name="Ray J."/>
            <person name="Liu H."/>
            <person name="Kuehl J.V."/>
            <person name="Melnyk R.A."/>
            <person name="Lamson J.S."/>
            <person name="Suh Y."/>
            <person name="Carlson H.K."/>
            <person name="Esquivel Z."/>
            <person name="Sadeeshkumar H."/>
            <person name="Chakraborty R."/>
            <person name="Zane G.M."/>
            <person name="Rubin B.E."/>
            <person name="Wall J.D."/>
            <person name="Visel A."/>
            <person name="Bristow J."/>
            <person name="Blow M.J."/>
            <person name="Arkin A.P."/>
            <person name="Deutschbauer A.M."/>
        </authorList>
    </citation>
    <scope>NUCLEOTIDE SEQUENCE [LARGE SCALE GENOMIC DNA]</scope>
    <source>
        <strain evidence="1 2">FW300-N2E2</strain>
    </source>
</reference>
<gene>
    <name evidence="1" type="ORF">TK06_16980</name>
</gene>
<evidence type="ECO:0000313" key="1">
    <source>
        <dbReference type="EMBL" id="AMZ72717.1"/>
    </source>
</evidence>
<dbReference type="AlphaFoldDB" id="A0A165ZFD7"/>
<dbReference type="GO" id="GO:0016491">
    <property type="term" value="F:oxidoreductase activity"/>
    <property type="evidence" value="ECO:0007669"/>
    <property type="project" value="InterPro"/>
</dbReference>
<sequence length="227" mass="24914">MEWIKLGSPTVRAEPGYYQPFTWPDGTFHALPEIEDVCDKGILNLLDHRRTRRTFNALSKGQLGQLLWRCARTQAIAESDYGFDLELRPAPSAGAIHPIHILIHLPGASNWLRYDSRRHGLVEISGSVEAFAGLIEQCHDALPTEQATRLLLVAEPGKTRAKYQYGESLIWRDAGALLAVMAVIADALDYSFCPLGITGEPWAGRLAPAGVLTGVGVALVGRQKPQH</sequence>
<evidence type="ECO:0000313" key="2">
    <source>
        <dbReference type="Proteomes" id="UP000076083"/>
    </source>
</evidence>
<evidence type="ECO:0008006" key="3">
    <source>
        <dbReference type="Google" id="ProtNLM"/>
    </source>
</evidence>
<name>A0A165ZFD7_PSEFL</name>
<dbReference type="EMBL" id="CP015225">
    <property type="protein sequence ID" value="AMZ72717.1"/>
    <property type="molecule type" value="Genomic_DNA"/>
</dbReference>
<accession>A0A165ZFD7</accession>
<dbReference type="SUPFAM" id="SSF55469">
    <property type="entry name" value="FMN-dependent nitroreductase-like"/>
    <property type="match status" value="1"/>
</dbReference>
<proteinExistence type="predicted"/>
<protein>
    <recommendedName>
        <fullName evidence="3">Nitroreductase domain-containing protein</fullName>
    </recommendedName>
</protein>
<dbReference type="InterPro" id="IPR000415">
    <property type="entry name" value="Nitroreductase-like"/>
</dbReference>
<reference evidence="2" key="1">
    <citation type="submission" date="2016-04" db="EMBL/GenBank/DDBJ databases">
        <authorList>
            <person name="Ray J."/>
            <person name="Price M."/>
            <person name="Deutschbauer A."/>
        </authorList>
    </citation>
    <scope>NUCLEOTIDE SEQUENCE [LARGE SCALE GENOMIC DNA]</scope>
    <source>
        <strain evidence="2">FW300-N2E2</strain>
    </source>
</reference>
<dbReference type="RefSeq" id="WP_063323009.1">
    <property type="nucleotide sequence ID" value="NZ_CP015225.1"/>
</dbReference>
<dbReference type="Gene3D" id="3.40.109.10">
    <property type="entry name" value="NADH Oxidase"/>
    <property type="match status" value="1"/>
</dbReference>
<dbReference type="Proteomes" id="UP000076083">
    <property type="component" value="Chromosome"/>
</dbReference>
<organism evidence="1 2">
    <name type="scientific">Pseudomonas fluorescens</name>
    <dbReference type="NCBI Taxonomy" id="294"/>
    <lineage>
        <taxon>Bacteria</taxon>
        <taxon>Pseudomonadati</taxon>
        <taxon>Pseudomonadota</taxon>
        <taxon>Gammaproteobacteria</taxon>
        <taxon>Pseudomonadales</taxon>
        <taxon>Pseudomonadaceae</taxon>
        <taxon>Pseudomonas</taxon>
    </lineage>
</organism>